<evidence type="ECO:0000313" key="2">
    <source>
        <dbReference type="Proteomes" id="UP000334990"/>
    </source>
</evidence>
<organism evidence="1 2">
    <name type="scientific">Acrocarpospora corrugata</name>
    <dbReference type="NCBI Taxonomy" id="35763"/>
    <lineage>
        <taxon>Bacteria</taxon>
        <taxon>Bacillati</taxon>
        <taxon>Actinomycetota</taxon>
        <taxon>Actinomycetes</taxon>
        <taxon>Streptosporangiales</taxon>
        <taxon>Streptosporangiaceae</taxon>
        <taxon>Acrocarpospora</taxon>
    </lineage>
</organism>
<dbReference type="EMBL" id="BLAD01000038">
    <property type="protein sequence ID" value="GER98975.1"/>
    <property type="molecule type" value="Genomic_DNA"/>
</dbReference>
<keyword evidence="2" id="KW-1185">Reference proteome</keyword>
<gene>
    <name evidence="1" type="ORF">Acor_10390</name>
</gene>
<protein>
    <submittedName>
        <fullName evidence="1">Uncharacterized protein</fullName>
    </submittedName>
</protein>
<dbReference type="AlphaFoldDB" id="A0A5M3VQP9"/>
<comment type="caution">
    <text evidence="1">The sequence shown here is derived from an EMBL/GenBank/DDBJ whole genome shotgun (WGS) entry which is preliminary data.</text>
</comment>
<reference evidence="1 2" key="1">
    <citation type="submission" date="2019-10" db="EMBL/GenBank/DDBJ databases">
        <title>Whole genome shotgun sequence of Acrocarpospora corrugata NBRC 13972.</title>
        <authorList>
            <person name="Ichikawa N."/>
            <person name="Kimura A."/>
            <person name="Kitahashi Y."/>
            <person name="Komaki H."/>
            <person name="Oguchi A."/>
        </authorList>
    </citation>
    <scope>NUCLEOTIDE SEQUENCE [LARGE SCALE GENOMIC DNA]</scope>
    <source>
        <strain evidence="1 2">NBRC 13972</strain>
    </source>
</reference>
<evidence type="ECO:0000313" key="1">
    <source>
        <dbReference type="EMBL" id="GER98975.1"/>
    </source>
</evidence>
<sequence length="71" mass="8003">MEMIPLSSPQILGITFILTPTAKTTPVQQRVENPAYRNHRARHSLRYPVCPTKSSGQAARIACWARRADEL</sequence>
<dbReference type="Proteomes" id="UP000334990">
    <property type="component" value="Unassembled WGS sequence"/>
</dbReference>
<name>A0A5M3VQP9_9ACTN</name>
<accession>A0A5M3VQP9</accession>
<proteinExistence type="predicted"/>